<dbReference type="Gene3D" id="3.50.30.60">
    <property type="entry name" value="LD-carboxypeptidase A C-terminal domain-like"/>
    <property type="match status" value="1"/>
</dbReference>
<dbReference type="SUPFAM" id="SSF52317">
    <property type="entry name" value="Class I glutamine amidotransferase-like"/>
    <property type="match status" value="1"/>
</dbReference>
<evidence type="ECO:0008006" key="7">
    <source>
        <dbReference type="Google" id="ProtNLM"/>
    </source>
</evidence>
<dbReference type="InterPro" id="IPR003507">
    <property type="entry name" value="S66_fam"/>
</dbReference>
<reference evidence="5 6" key="1">
    <citation type="journal article" date="2016" name="Nat. Commun.">
        <title>Thousands of microbial genomes shed light on interconnected biogeochemical processes in an aquifer system.</title>
        <authorList>
            <person name="Anantharaman K."/>
            <person name="Brown C.T."/>
            <person name="Hug L.A."/>
            <person name="Sharon I."/>
            <person name="Castelle C.J."/>
            <person name="Probst A.J."/>
            <person name="Thomas B.C."/>
            <person name="Singh A."/>
            <person name="Wilkins M.J."/>
            <person name="Karaoz U."/>
            <person name="Brodie E.L."/>
            <person name="Williams K.H."/>
            <person name="Hubbard S.S."/>
            <person name="Banfield J.F."/>
        </authorList>
    </citation>
    <scope>NUCLEOTIDE SEQUENCE [LARGE SCALE GENOMIC DNA]</scope>
</reference>
<comment type="caution">
    <text evidence="5">The sequence shown here is derived from an EMBL/GenBank/DDBJ whole genome shotgun (WGS) entry which is preliminary data.</text>
</comment>
<comment type="similarity">
    <text evidence="1">Belongs to the peptidase S66 family.</text>
</comment>
<dbReference type="AlphaFoldDB" id="A0A1F5JKI6"/>
<dbReference type="InterPro" id="IPR027478">
    <property type="entry name" value="LdcA_N"/>
</dbReference>
<dbReference type="InterPro" id="IPR040449">
    <property type="entry name" value="Peptidase_S66_N"/>
</dbReference>
<dbReference type="InterPro" id="IPR027461">
    <property type="entry name" value="Carboxypeptidase_A_C_sf"/>
</dbReference>
<evidence type="ECO:0000313" key="6">
    <source>
        <dbReference type="Proteomes" id="UP000177555"/>
    </source>
</evidence>
<dbReference type="InterPro" id="IPR040921">
    <property type="entry name" value="Peptidase_S66C"/>
</dbReference>
<evidence type="ECO:0000313" key="5">
    <source>
        <dbReference type="EMBL" id="OGE29109.1"/>
    </source>
</evidence>
<evidence type="ECO:0000259" key="4">
    <source>
        <dbReference type="Pfam" id="PF17676"/>
    </source>
</evidence>
<feature type="domain" description="LD-carboxypeptidase N-terminal" evidence="3">
    <location>
        <begin position="17"/>
        <end position="127"/>
    </location>
</feature>
<dbReference type="SUPFAM" id="SSF141986">
    <property type="entry name" value="LD-carboxypeptidase A C-terminal domain-like"/>
    <property type="match status" value="1"/>
</dbReference>
<dbReference type="Gene3D" id="3.40.50.10740">
    <property type="entry name" value="Class I glutamine amidotransferase-like"/>
    <property type="match status" value="1"/>
</dbReference>
<dbReference type="EMBL" id="MFCP01000010">
    <property type="protein sequence ID" value="OGE29109.1"/>
    <property type="molecule type" value="Genomic_DNA"/>
</dbReference>
<keyword evidence="2" id="KW-0378">Hydrolase</keyword>
<feature type="domain" description="LD-carboxypeptidase C-terminal" evidence="4">
    <location>
        <begin position="213"/>
        <end position="338"/>
    </location>
</feature>
<organism evidence="5 6">
    <name type="scientific">Candidatus Daviesbacteria bacterium RIFCSPHIGHO2_01_FULL_40_11</name>
    <dbReference type="NCBI Taxonomy" id="1797762"/>
    <lineage>
        <taxon>Bacteria</taxon>
        <taxon>Candidatus Daviesiibacteriota</taxon>
    </lineage>
</organism>
<dbReference type="PANTHER" id="PTHR30237">
    <property type="entry name" value="MURAMOYLTETRAPEPTIDE CARBOXYPEPTIDASE"/>
    <property type="match status" value="1"/>
</dbReference>
<dbReference type="Pfam" id="PF02016">
    <property type="entry name" value="Peptidase_S66"/>
    <property type="match status" value="1"/>
</dbReference>
<name>A0A1F5JKI6_9BACT</name>
<dbReference type="Proteomes" id="UP000177555">
    <property type="component" value="Unassembled WGS sequence"/>
</dbReference>
<evidence type="ECO:0000256" key="1">
    <source>
        <dbReference type="ARBA" id="ARBA00010233"/>
    </source>
</evidence>
<accession>A0A1F5JKI6</accession>
<evidence type="ECO:0000259" key="3">
    <source>
        <dbReference type="Pfam" id="PF02016"/>
    </source>
</evidence>
<sequence>MSHEMIKPYSLKEGDQVALVSPVNLPPRQYRADQFIMDYLRNKGFGAVNFIASADTEKKRSSTFNEAIISGSKALLPISGNRYADDIFHRIDYESFARMRPIFCTFSAASALLLALHFRSNVGVFYGPHISFIHEEAMFRENTYTIASFWNMLTRRVGITESAESSPVDHLAFGWDGYGLVLKNIFQSGAWLDKDTIPFVSCKNNQTSPLIHGRLLPSFLQSLEKALASGIEVDFSDRIVLVESDEIGFERAFSILKKIKTEASLTEAAAIVLASFVTYKQNPPNEKLIRELSDRDNIRQFIDDVKRLTDDNLPIIYGFPMGHLKYKLTIPMGVEATLNSETGDITLLESPFEEEETEKNVTRMV</sequence>
<protein>
    <recommendedName>
        <fullName evidence="7">LD-carboxypeptidase C-terminal domain-containing protein</fullName>
    </recommendedName>
</protein>
<evidence type="ECO:0000256" key="2">
    <source>
        <dbReference type="ARBA" id="ARBA00022801"/>
    </source>
</evidence>
<dbReference type="Pfam" id="PF17676">
    <property type="entry name" value="Peptidase_S66C"/>
    <property type="match status" value="1"/>
</dbReference>
<dbReference type="GO" id="GO:0016787">
    <property type="term" value="F:hydrolase activity"/>
    <property type="evidence" value="ECO:0007669"/>
    <property type="project" value="UniProtKB-KW"/>
</dbReference>
<gene>
    <name evidence="5" type="ORF">A2867_00055</name>
</gene>
<proteinExistence type="inferred from homology"/>
<dbReference type="InterPro" id="IPR029062">
    <property type="entry name" value="Class_I_gatase-like"/>
</dbReference>